<proteinExistence type="predicted"/>
<keyword evidence="2" id="KW-1185">Reference proteome</keyword>
<name>A0ABP5VWY6_9ACTN</name>
<dbReference type="Proteomes" id="UP001501231">
    <property type="component" value="Unassembled WGS sequence"/>
</dbReference>
<dbReference type="SUPFAM" id="SSF52047">
    <property type="entry name" value="RNI-like"/>
    <property type="match status" value="1"/>
</dbReference>
<dbReference type="InterPro" id="IPR047722">
    <property type="entry name" value="STM4015-like"/>
</dbReference>
<organism evidence="1 2">
    <name type="scientific">Actinomadura vinacea</name>
    <dbReference type="NCBI Taxonomy" id="115336"/>
    <lineage>
        <taxon>Bacteria</taxon>
        <taxon>Bacillati</taxon>
        <taxon>Actinomycetota</taxon>
        <taxon>Actinomycetes</taxon>
        <taxon>Streptosporangiales</taxon>
        <taxon>Thermomonosporaceae</taxon>
        <taxon>Actinomadura</taxon>
    </lineage>
</organism>
<dbReference type="InterPro" id="IPR032675">
    <property type="entry name" value="LRR_dom_sf"/>
</dbReference>
<dbReference type="NCBIfam" id="NF038076">
    <property type="entry name" value="fam_STM4015"/>
    <property type="match status" value="1"/>
</dbReference>
<reference evidence="2" key="1">
    <citation type="journal article" date="2019" name="Int. J. Syst. Evol. Microbiol.">
        <title>The Global Catalogue of Microorganisms (GCM) 10K type strain sequencing project: providing services to taxonomists for standard genome sequencing and annotation.</title>
        <authorList>
            <consortium name="The Broad Institute Genomics Platform"/>
            <consortium name="The Broad Institute Genome Sequencing Center for Infectious Disease"/>
            <person name="Wu L."/>
            <person name="Ma J."/>
        </authorList>
    </citation>
    <scope>NUCLEOTIDE SEQUENCE [LARGE SCALE GENOMIC DNA]</scope>
    <source>
        <strain evidence="2">JCM 3325</strain>
    </source>
</reference>
<evidence type="ECO:0008006" key="3">
    <source>
        <dbReference type="Google" id="ProtNLM"/>
    </source>
</evidence>
<sequence>MSLDGHLTEFAGLPVQDFTPDTEPDAPLPPAGEVAWAVRSDWGDGGFAQLFDRFVAAVDTTRVTALVIGFWGWDDADGFGARTLVAAADRFPNLRAVFVGDILDEEYHISWIQQGDISPLVEAFPALERLEVRGGEGLELSPFRHDNLKALRFETGGLPAEVVRGVAASDLPALEELDLWFGVRQYGGDSTVDDLAPILEGVRLPALRHLGLQNADFQDDIAAAVASAPIVARLETLALGMGMLSDQGAEALLLGQPLTHLKRLDLCFHHLSEPLMERLRTALAGVEVDLGKPQGAQVEEWDEWDGPMYVQVSE</sequence>
<protein>
    <recommendedName>
        <fullName evidence="3">Leucine-rich repeat domain-containing protein</fullName>
    </recommendedName>
</protein>
<gene>
    <name evidence="1" type="ORF">GCM10010191_24740</name>
</gene>
<evidence type="ECO:0000313" key="2">
    <source>
        <dbReference type="Proteomes" id="UP001501231"/>
    </source>
</evidence>
<dbReference type="Gene3D" id="3.80.10.10">
    <property type="entry name" value="Ribonuclease Inhibitor"/>
    <property type="match status" value="1"/>
</dbReference>
<dbReference type="RefSeq" id="WP_344588946.1">
    <property type="nucleotide sequence ID" value="NZ_BAAARW010000011.1"/>
</dbReference>
<accession>A0ABP5VWY6</accession>
<evidence type="ECO:0000313" key="1">
    <source>
        <dbReference type="EMBL" id="GAA2413938.1"/>
    </source>
</evidence>
<comment type="caution">
    <text evidence="1">The sequence shown here is derived from an EMBL/GenBank/DDBJ whole genome shotgun (WGS) entry which is preliminary data.</text>
</comment>
<dbReference type="EMBL" id="BAAARW010000011">
    <property type="protein sequence ID" value="GAA2413938.1"/>
    <property type="molecule type" value="Genomic_DNA"/>
</dbReference>